<evidence type="ECO:0000313" key="2">
    <source>
        <dbReference type="Proteomes" id="UP000006426"/>
    </source>
</evidence>
<sequence>MTIAFTQLLEQAQAQSNGAPPDVVIKELLHYDILRALSDSDLAREVTFQGGTALRLFYSGQRYSEDLDFVIGAGDNKDFVIDGMVELLKKQMTERYGLELEVKPPSKHEFNGIDVRTWQFKIAIPGFQRKQMIKVEFCNVPAHDVSAKLMKPRYGFLDDTHSTIMLRVESEREIMADKLTAIANRKYIKARDLWDLKFLADRGIKPDFELVKTKLKDYDAQNFAHKIEESIARLTAETAPAAFMAEMEKFVTPSVIRGLNLTPPPGKDYVDFALGHMQNLQKVLSPQKASDSTLSL</sequence>
<dbReference type="Proteomes" id="UP000006426">
    <property type="component" value="Plasmid pmppla107"/>
</dbReference>
<dbReference type="RefSeq" id="WP_054068194.1">
    <property type="nucleotide sequence ID" value="NZ_CP031226.1"/>
</dbReference>
<keyword evidence="1" id="KW-0808">Transferase</keyword>
<geneLocation type="plasmid" evidence="2">
    <name>pmppla107</name>
</geneLocation>
<name>A0AAD0M577_PSEAV</name>
<dbReference type="InterPro" id="IPR014942">
    <property type="entry name" value="AbiEii"/>
</dbReference>
<proteinExistence type="predicted"/>
<dbReference type="Gene3D" id="3.10.450.620">
    <property type="entry name" value="JHP933, nucleotidyltransferase-like core domain"/>
    <property type="match status" value="1"/>
</dbReference>
<dbReference type="EMBL" id="CP031226">
    <property type="protein sequence ID" value="AXH59514.1"/>
    <property type="molecule type" value="Genomic_DNA"/>
</dbReference>
<dbReference type="GO" id="GO:0016740">
    <property type="term" value="F:transferase activity"/>
    <property type="evidence" value="ECO:0007669"/>
    <property type="project" value="UniProtKB-KW"/>
</dbReference>
<organism evidence="1 2">
    <name type="scientific">Pseudomonas amygdali pv. lachrymans str. M301315</name>
    <dbReference type="NCBI Taxonomy" id="629260"/>
    <lineage>
        <taxon>Bacteria</taxon>
        <taxon>Pseudomonadati</taxon>
        <taxon>Pseudomonadota</taxon>
        <taxon>Gammaproteobacteria</taxon>
        <taxon>Pseudomonadales</taxon>
        <taxon>Pseudomonadaceae</taxon>
        <taxon>Pseudomonas</taxon>
        <taxon>Pseudomonas amygdali</taxon>
    </lineage>
</organism>
<gene>
    <name evidence="1" type="ORF">PLA107_030265</name>
</gene>
<dbReference type="AlphaFoldDB" id="A0AAD0M577"/>
<reference evidence="1 2" key="1">
    <citation type="journal article" date="2011" name="PLoS Pathog.">
        <title>Dynamic evolution of pathogenicity revealed by sequencing and comparative genomics of 19 Pseudomonas syringae isolates.</title>
        <authorList>
            <person name="Baltrus D.A."/>
            <person name="Nishimura M.T."/>
            <person name="Romanchuk A."/>
            <person name="Chang J.H."/>
            <person name="Mukhtar M.S."/>
            <person name="Cherkis K."/>
            <person name="Roach J."/>
            <person name="Grant S.R."/>
            <person name="Jones C.D."/>
            <person name="Dangl J.L."/>
        </authorList>
    </citation>
    <scope>NUCLEOTIDE SEQUENCE [LARGE SCALE GENOMIC DNA]</scope>
    <source>
        <strain evidence="1 2">M301315</strain>
    </source>
</reference>
<protein>
    <submittedName>
        <fullName evidence="1">Nucleotidyl transferase AbiEii/AbiGii toxin family protein</fullName>
    </submittedName>
</protein>
<keyword evidence="1" id="KW-0614">Plasmid</keyword>
<evidence type="ECO:0000313" key="1">
    <source>
        <dbReference type="EMBL" id="AXH59514.1"/>
    </source>
</evidence>
<accession>A0AAD0M577</accession>
<dbReference type="Pfam" id="PF08843">
    <property type="entry name" value="AbiEii"/>
    <property type="match status" value="1"/>
</dbReference>